<accession>A0A7W5UY94</accession>
<reference evidence="2 3" key="1">
    <citation type="submission" date="2020-08" db="EMBL/GenBank/DDBJ databases">
        <title>Sequencing the genomes of 1000 actinobacteria strains.</title>
        <authorList>
            <person name="Klenk H.-P."/>
        </authorList>
    </citation>
    <scope>NUCLEOTIDE SEQUENCE [LARGE SCALE GENOMIC DNA]</scope>
    <source>
        <strain evidence="2 3">DSM 44320</strain>
    </source>
</reference>
<name>A0A7W5UY94_9ACTN</name>
<dbReference type="GeneID" id="95387663"/>
<keyword evidence="1" id="KW-0472">Membrane</keyword>
<protein>
    <recommendedName>
        <fullName evidence="4">Phosphatidic acid phosphatase type 2/haloperoxidase domain-containing protein</fullName>
    </recommendedName>
</protein>
<keyword evidence="1" id="KW-0812">Transmembrane</keyword>
<keyword evidence="1" id="KW-1133">Transmembrane helix</keyword>
<feature type="transmembrane region" description="Helical" evidence="1">
    <location>
        <begin position="95"/>
        <end position="114"/>
    </location>
</feature>
<dbReference type="AlphaFoldDB" id="A0A7W5UY94"/>
<feature type="transmembrane region" description="Helical" evidence="1">
    <location>
        <begin position="189"/>
        <end position="211"/>
    </location>
</feature>
<organism evidence="2 3">
    <name type="scientific">Nonomuraea dietziae</name>
    <dbReference type="NCBI Taxonomy" id="65515"/>
    <lineage>
        <taxon>Bacteria</taxon>
        <taxon>Bacillati</taxon>
        <taxon>Actinomycetota</taxon>
        <taxon>Actinomycetes</taxon>
        <taxon>Streptosporangiales</taxon>
        <taxon>Streptosporangiaceae</taxon>
        <taxon>Nonomuraea</taxon>
    </lineage>
</organism>
<dbReference type="Proteomes" id="UP000579945">
    <property type="component" value="Unassembled WGS sequence"/>
</dbReference>
<feature type="transmembrane region" description="Helical" evidence="1">
    <location>
        <begin position="120"/>
        <end position="141"/>
    </location>
</feature>
<proteinExistence type="predicted"/>
<dbReference type="EMBL" id="JACIBV010000001">
    <property type="protein sequence ID" value="MBB3725219.1"/>
    <property type="molecule type" value="Genomic_DNA"/>
</dbReference>
<comment type="caution">
    <text evidence="2">The sequence shown here is derived from an EMBL/GenBank/DDBJ whole genome shotgun (WGS) entry which is preliminary data.</text>
</comment>
<feature type="transmembrane region" description="Helical" evidence="1">
    <location>
        <begin position="148"/>
        <end position="177"/>
    </location>
</feature>
<gene>
    <name evidence="2" type="ORF">FHR33_001079</name>
</gene>
<evidence type="ECO:0000256" key="1">
    <source>
        <dbReference type="SAM" id="Phobius"/>
    </source>
</evidence>
<evidence type="ECO:0000313" key="2">
    <source>
        <dbReference type="EMBL" id="MBB3725219.1"/>
    </source>
</evidence>
<evidence type="ECO:0000313" key="3">
    <source>
        <dbReference type="Proteomes" id="UP000579945"/>
    </source>
</evidence>
<feature type="transmembrane region" description="Helical" evidence="1">
    <location>
        <begin position="55"/>
        <end position="75"/>
    </location>
</feature>
<sequence length="212" mass="21917">MTDQHVEGVAAAGSDQRLGWPGRLAWAITELFAPQHVALALPLVAGVLAEGWPGLAWGVLTALLCAGVPAVVIAIGVRRGRLDSKHLVQRSGRKVPMLAGLVAVVGGLALLIALDASRVAIATAAVMLGWVLVMGLITVWWKISFHTGVFAGASVVVAAVTHWEPVLLACGLIVVGIGWARVRIAHHTLAQVVAGVVVGSAVAWAATWLVLS</sequence>
<keyword evidence="3" id="KW-1185">Reference proteome</keyword>
<dbReference type="RefSeq" id="WP_221240945.1">
    <property type="nucleotide sequence ID" value="NZ_BAAAXX010000105.1"/>
</dbReference>
<evidence type="ECO:0008006" key="4">
    <source>
        <dbReference type="Google" id="ProtNLM"/>
    </source>
</evidence>